<comment type="pathway">
    <text evidence="1 11">Amino-acid biosynthesis; L-leucine biosynthesis; L-leucine from 3-methyl-2-oxobutanoate: step 1/4.</text>
</comment>
<dbReference type="InterPro" id="IPR005671">
    <property type="entry name" value="LeuA_bact_synth"/>
</dbReference>
<dbReference type="PANTHER" id="PTHR10277">
    <property type="entry name" value="HOMOCITRATE SYNTHASE-RELATED"/>
    <property type="match status" value="1"/>
</dbReference>
<dbReference type="Proteomes" id="UP001596505">
    <property type="component" value="Unassembled WGS sequence"/>
</dbReference>
<evidence type="ECO:0000259" key="12">
    <source>
        <dbReference type="PROSITE" id="PS50991"/>
    </source>
</evidence>
<dbReference type="InterPro" id="IPR050073">
    <property type="entry name" value="2-IPM_HCS-like"/>
</dbReference>
<organism evidence="13 14">
    <name type="scientific">Scopulibacillus cellulosilyticus</name>
    <dbReference type="NCBI Taxonomy" id="2665665"/>
    <lineage>
        <taxon>Bacteria</taxon>
        <taxon>Bacillati</taxon>
        <taxon>Bacillota</taxon>
        <taxon>Bacilli</taxon>
        <taxon>Bacillales</taxon>
        <taxon>Sporolactobacillaceae</taxon>
        <taxon>Scopulibacillus</taxon>
    </lineage>
</organism>
<dbReference type="InterPro" id="IPR013709">
    <property type="entry name" value="2-isopropylmalate_synth_dimer"/>
</dbReference>
<reference evidence="14" key="1">
    <citation type="journal article" date="2019" name="Int. J. Syst. Evol. Microbiol.">
        <title>The Global Catalogue of Microorganisms (GCM) 10K type strain sequencing project: providing services to taxonomists for standard genome sequencing and annotation.</title>
        <authorList>
            <consortium name="The Broad Institute Genomics Platform"/>
            <consortium name="The Broad Institute Genome Sequencing Center for Infectious Disease"/>
            <person name="Wu L."/>
            <person name="Ma J."/>
        </authorList>
    </citation>
    <scope>NUCLEOTIDE SEQUENCE [LARGE SCALE GENOMIC DNA]</scope>
    <source>
        <strain evidence="14">CGMCC 1.16305</strain>
    </source>
</reference>
<dbReference type="PROSITE" id="PS50991">
    <property type="entry name" value="PYR_CT"/>
    <property type="match status" value="1"/>
</dbReference>
<evidence type="ECO:0000256" key="2">
    <source>
        <dbReference type="ARBA" id="ARBA00009396"/>
    </source>
</evidence>
<evidence type="ECO:0000313" key="13">
    <source>
        <dbReference type="EMBL" id="MFC7393780.1"/>
    </source>
</evidence>
<comment type="similarity">
    <text evidence="2 11">Belongs to the alpha-IPM synthase/homocitrate synthase family. LeuA type 1 subfamily.</text>
</comment>
<proteinExistence type="inferred from homology"/>
<accession>A0ABW2Q189</accession>
<evidence type="ECO:0000256" key="8">
    <source>
        <dbReference type="ARBA" id="ARBA00022723"/>
    </source>
</evidence>
<evidence type="ECO:0000256" key="5">
    <source>
        <dbReference type="ARBA" id="ARBA00022430"/>
    </source>
</evidence>
<dbReference type="NCBIfam" id="TIGR00973">
    <property type="entry name" value="leuA_bact"/>
    <property type="match status" value="1"/>
</dbReference>
<keyword evidence="6 11" id="KW-0028">Amino-acid biosynthesis</keyword>
<comment type="caution">
    <text evidence="13">The sequence shown here is derived from an EMBL/GenBank/DDBJ whole genome shotgun (WGS) entry which is preliminary data.</text>
</comment>
<dbReference type="SMART" id="SM00917">
    <property type="entry name" value="LeuA_dimer"/>
    <property type="match status" value="1"/>
</dbReference>
<feature type="binding site" evidence="11">
    <location>
        <position position="201"/>
    </location>
    <ligand>
        <name>Mn(2+)</name>
        <dbReference type="ChEBI" id="CHEBI:29035"/>
    </ligand>
</feature>
<feature type="region of interest" description="Regulatory domain" evidence="11">
    <location>
        <begin position="390"/>
        <end position="515"/>
    </location>
</feature>
<evidence type="ECO:0000256" key="4">
    <source>
        <dbReference type="ARBA" id="ARBA00018198"/>
    </source>
</evidence>
<dbReference type="PANTHER" id="PTHR10277:SF9">
    <property type="entry name" value="2-ISOPROPYLMALATE SYNTHASE 1, CHLOROPLASTIC-RELATED"/>
    <property type="match status" value="1"/>
</dbReference>
<dbReference type="Pfam" id="PF08502">
    <property type="entry name" value="LeuA_dimer"/>
    <property type="match status" value="1"/>
</dbReference>
<dbReference type="InterPro" id="IPR002034">
    <property type="entry name" value="AIPM/Hcit_synth_CS"/>
</dbReference>
<dbReference type="RefSeq" id="WP_380966451.1">
    <property type="nucleotide sequence ID" value="NZ_JBHTCO010000015.1"/>
</dbReference>
<dbReference type="PROSITE" id="PS00815">
    <property type="entry name" value="AIPM_HOMOCIT_SYNTH_1"/>
    <property type="match status" value="1"/>
</dbReference>
<dbReference type="HAMAP" id="MF_01025">
    <property type="entry name" value="LeuA_type1"/>
    <property type="match status" value="1"/>
</dbReference>
<comment type="catalytic activity">
    <reaction evidence="11">
        <text>3-methyl-2-oxobutanoate + acetyl-CoA + H2O = (2S)-2-isopropylmalate + CoA + H(+)</text>
        <dbReference type="Rhea" id="RHEA:21524"/>
        <dbReference type="ChEBI" id="CHEBI:1178"/>
        <dbReference type="ChEBI" id="CHEBI:11851"/>
        <dbReference type="ChEBI" id="CHEBI:15377"/>
        <dbReference type="ChEBI" id="CHEBI:15378"/>
        <dbReference type="ChEBI" id="CHEBI:57287"/>
        <dbReference type="ChEBI" id="CHEBI:57288"/>
        <dbReference type="EC" id="2.3.3.13"/>
    </reaction>
</comment>
<dbReference type="NCBIfam" id="NF002086">
    <property type="entry name" value="PRK00915.1-3"/>
    <property type="match status" value="1"/>
</dbReference>
<comment type="subunit">
    <text evidence="11">Homodimer.</text>
</comment>
<keyword evidence="11" id="KW-0963">Cytoplasm</keyword>
<keyword evidence="13" id="KW-0012">Acyltransferase</keyword>
<dbReference type="InterPro" id="IPR036230">
    <property type="entry name" value="LeuA_allosteric_dom_sf"/>
</dbReference>
<feature type="binding site" evidence="11">
    <location>
        <position position="203"/>
    </location>
    <ligand>
        <name>Mn(2+)</name>
        <dbReference type="ChEBI" id="CHEBI:29035"/>
    </ligand>
</feature>
<evidence type="ECO:0000256" key="11">
    <source>
        <dbReference type="HAMAP-Rule" id="MF_01025"/>
    </source>
</evidence>
<dbReference type="CDD" id="cd07940">
    <property type="entry name" value="DRE_TIM_IPMS"/>
    <property type="match status" value="1"/>
</dbReference>
<gene>
    <name evidence="11" type="primary">leuA</name>
    <name evidence="13" type="ORF">ACFQRG_12530</name>
</gene>
<protein>
    <recommendedName>
        <fullName evidence="4 11">2-isopropylmalate synthase</fullName>
        <ecNumber evidence="3 11">2.3.3.13</ecNumber>
    </recommendedName>
    <alternativeName>
        <fullName evidence="11">Alpha-IPM synthase</fullName>
    </alternativeName>
    <alternativeName>
        <fullName evidence="11">Alpha-isopropylmalate synthase</fullName>
    </alternativeName>
</protein>
<dbReference type="Gene3D" id="1.10.238.260">
    <property type="match status" value="1"/>
</dbReference>
<keyword evidence="10 11" id="KW-0100">Branched-chain amino acid biosynthesis</keyword>
<feature type="binding site" evidence="11">
    <location>
        <position position="13"/>
    </location>
    <ligand>
        <name>Mn(2+)</name>
        <dbReference type="ChEBI" id="CHEBI:29035"/>
    </ligand>
</feature>
<dbReference type="InterPro" id="IPR054691">
    <property type="entry name" value="LeuA/HCS_post-cat"/>
</dbReference>
<dbReference type="SUPFAM" id="SSF110921">
    <property type="entry name" value="2-isopropylmalate synthase LeuA, allosteric (dimerisation) domain"/>
    <property type="match status" value="1"/>
</dbReference>
<dbReference type="InterPro" id="IPR013785">
    <property type="entry name" value="Aldolase_TIM"/>
</dbReference>
<keyword evidence="7 11" id="KW-0808">Transferase</keyword>
<dbReference type="Pfam" id="PF00682">
    <property type="entry name" value="HMGL-like"/>
    <property type="match status" value="1"/>
</dbReference>
<dbReference type="SUPFAM" id="SSF51569">
    <property type="entry name" value="Aldolase"/>
    <property type="match status" value="1"/>
</dbReference>
<evidence type="ECO:0000313" key="14">
    <source>
        <dbReference type="Proteomes" id="UP001596505"/>
    </source>
</evidence>
<keyword evidence="14" id="KW-1185">Reference proteome</keyword>
<comment type="function">
    <text evidence="11">Catalyzes the condensation of the acetyl group of acetyl-CoA with 3-methyl-2-oxobutanoate (2-ketoisovalerate) to form 3-carboxy-3-hydroxy-4-methylpentanoate (2-isopropylmalate).</text>
</comment>
<sequence>MKKIHVFDTTLRDGEQSPGVNLTTDEKVKIALQLEKLGVDRIEAGFPASSPGEIISVKEISRQVKNASIAALSRANKKDIEAAREAIKGAATPCLHIVLATSPIHRKYKLNMTKEQVLETAESAIRYGKKYFDNLEFSLEDASRTEIDFIYEVVHMAIKSGATVVNLPDTVGYASPETFGTMFKKIKENVPGVENILLSTHCHNDLGMATANTLAAIYNGVDQIEGTINGIGERAGNTAIEEVALALEMRSDIYQAKTDIVLNEIYPTSRMVSKLTGMMVQRNKAIVGDHAFSHESGIHQDGMLKEPTTYEIIRPEMVGVSSSTLVLGKHSGRHALKAKVRHLGYNLSQQELNELFQKFKALIDKKRYVLDEDIRLLIDEQYVNEESMFTLSDLSIAYPGNESEITVALTDRHQQTVQTTTRGNGAIDALFQAIDQSINTEFILEDYKIQSNSAGKDAIGEVHVILDNDGKKYRGRGFDTDIIKASAKAYLAAVNRFYEEQGKQPIESNAYKFSI</sequence>
<evidence type="ECO:0000256" key="3">
    <source>
        <dbReference type="ARBA" id="ARBA00012973"/>
    </source>
</evidence>
<dbReference type="Gene3D" id="3.20.20.70">
    <property type="entry name" value="Aldolase class I"/>
    <property type="match status" value="1"/>
</dbReference>
<keyword evidence="8 11" id="KW-0479">Metal-binding</keyword>
<evidence type="ECO:0000256" key="6">
    <source>
        <dbReference type="ARBA" id="ARBA00022605"/>
    </source>
</evidence>
<dbReference type="NCBIfam" id="NF002088">
    <property type="entry name" value="PRK00915.1-5"/>
    <property type="match status" value="1"/>
</dbReference>
<name>A0ABW2Q189_9BACL</name>
<dbReference type="GO" id="GO:0003852">
    <property type="term" value="F:2-isopropylmalate synthase activity"/>
    <property type="evidence" value="ECO:0007669"/>
    <property type="project" value="UniProtKB-EC"/>
</dbReference>
<evidence type="ECO:0000256" key="10">
    <source>
        <dbReference type="ARBA" id="ARBA00023304"/>
    </source>
</evidence>
<dbReference type="InterPro" id="IPR000891">
    <property type="entry name" value="PYR_CT"/>
</dbReference>
<evidence type="ECO:0000256" key="1">
    <source>
        <dbReference type="ARBA" id="ARBA00004689"/>
    </source>
</evidence>
<dbReference type="PROSITE" id="PS00816">
    <property type="entry name" value="AIPM_HOMOCIT_SYNTH_2"/>
    <property type="match status" value="1"/>
</dbReference>
<keyword evidence="5 11" id="KW-0432">Leucine biosynthesis</keyword>
<keyword evidence="9 11" id="KW-0464">Manganese</keyword>
<evidence type="ECO:0000256" key="7">
    <source>
        <dbReference type="ARBA" id="ARBA00022679"/>
    </source>
</evidence>
<feature type="binding site" evidence="11">
    <location>
        <position position="237"/>
    </location>
    <ligand>
        <name>Mn(2+)</name>
        <dbReference type="ChEBI" id="CHEBI:29035"/>
    </ligand>
</feature>
<dbReference type="Pfam" id="PF22617">
    <property type="entry name" value="HCS_D2"/>
    <property type="match status" value="1"/>
</dbReference>
<dbReference type="EMBL" id="JBHTCO010000015">
    <property type="protein sequence ID" value="MFC7393780.1"/>
    <property type="molecule type" value="Genomic_DNA"/>
</dbReference>
<feature type="domain" description="Pyruvate carboxyltransferase" evidence="12">
    <location>
        <begin position="4"/>
        <end position="266"/>
    </location>
</feature>
<dbReference type="Gene3D" id="3.30.160.270">
    <property type="match status" value="1"/>
</dbReference>
<dbReference type="EC" id="2.3.3.13" evidence="3 11"/>
<comment type="cofactor">
    <cofactor evidence="11">
        <name>Mn(2+)</name>
        <dbReference type="ChEBI" id="CHEBI:29035"/>
    </cofactor>
</comment>
<evidence type="ECO:0000256" key="9">
    <source>
        <dbReference type="ARBA" id="ARBA00023211"/>
    </source>
</evidence>